<feature type="region of interest" description="Disordered" evidence="1">
    <location>
        <begin position="65"/>
        <end position="100"/>
    </location>
</feature>
<organism evidence="2 3">
    <name type="scientific">Calocera cornea HHB12733</name>
    <dbReference type="NCBI Taxonomy" id="1353952"/>
    <lineage>
        <taxon>Eukaryota</taxon>
        <taxon>Fungi</taxon>
        <taxon>Dikarya</taxon>
        <taxon>Basidiomycota</taxon>
        <taxon>Agaricomycotina</taxon>
        <taxon>Dacrymycetes</taxon>
        <taxon>Dacrymycetales</taxon>
        <taxon>Dacrymycetaceae</taxon>
        <taxon>Calocera</taxon>
    </lineage>
</organism>
<name>A0A165GYN1_9BASI</name>
<keyword evidence="3" id="KW-1185">Reference proteome</keyword>
<dbReference type="InParanoid" id="A0A165GYN1"/>
<reference evidence="2 3" key="1">
    <citation type="journal article" date="2016" name="Mol. Biol. Evol.">
        <title>Comparative Genomics of Early-Diverging Mushroom-Forming Fungi Provides Insights into the Origins of Lignocellulose Decay Capabilities.</title>
        <authorList>
            <person name="Nagy L.G."/>
            <person name="Riley R."/>
            <person name="Tritt A."/>
            <person name="Adam C."/>
            <person name="Daum C."/>
            <person name="Floudas D."/>
            <person name="Sun H."/>
            <person name="Yadav J.S."/>
            <person name="Pangilinan J."/>
            <person name="Larsson K.H."/>
            <person name="Matsuura K."/>
            <person name="Barry K."/>
            <person name="Labutti K."/>
            <person name="Kuo R."/>
            <person name="Ohm R.A."/>
            <person name="Bhattacharya S.S."/>
            <person name="Shirouzu T."/>
            <person name="Yoshinaga Y."/>
            <person name="Martin F.M."/>
            <person name="Grigoriev I.V."/>
            <person name="Hibbett D.S."/>
        </authorList>
    </citation>
    <scope>NUCLEOTIDE SEQUENCE [LARGE SCALE GENOMIC DNA]</scope>
    <source>
        <strain evidence="2 3">HHB12733</strain>
    </source>
</reference>
<dbReference type="Proteomes" id="UP000076842">
    <property type="component" value="Unassembled WGS sequence"/>
</dbReference>
<dbReference type="OrthoDB" id="3361162at2759"/>
<feature type="compositionally biased region" description="Basic and acidic residues" evidence="1">
    <location>
        <begin position="412"/>
        <end position="428"/>
    </location>
</feature>
<gene>
    <name evidence="2" type="ORF">CALCODRAFT_494549</name>
</gene>
<proteinExistence type="predicted"/>
<feature type="compositionally biased region" description="Acidic residues" evidence="1">
    <location>
        <begin position="400"/>
        <end position="411"/>
    </location>
</feature>
<protein>
    <submittedName>
        <fullName evidence="2">Uncharacterized protein</fullName>
    </submittedName>
</protein>
<dbReference type="EMBL" id="KV423948">
    <property type="protein sequence ID" value="KZT58651.1"/>
    <property type="molecule type" value="Genomic_DNA"/>
</dbReference>
<accession>A0A165GYN1</accession>
<feature type="region of interest" description="Disordered" evidence="1">
    <location>
        <begin position="370"/>
        <end position="494"/>
    </location>
</feature>
<dbReference type="AlphaFoldDB" id="A0A165GYN1"/>
<evidence type="ECO:0000256" key="1">
    <source>
        <dbReference type="SAM" id="MobiDB-lite"/>
    </source>
</evidence>
<sequence length="568" mass="63048">MQFFGLLDGHFAPPVGVIQVPSPLPLPIAVTPRSAHPLPQLAVHRSSKPLSPSANIILQIYEPSQPRSGFRRASRSSPPSTTLIERGPSVPPAPFRSTKSWPNNLAKVDIDTPTKELAELAFQLEDKLRQEIPVDTSLQLSACRPRGARSGNSALADETTPTTSLDHPRSLLANDTTNTPGFPESANREHSSAQGHQSTFKLLDAPIGRQFDAGDVPDVLAAGDVPALQLNHATSISLDTHDDTLTGDVWVSPVLDAEDQQPLALVDTSLSISEDLAYISAWVETTAPRRSRNSLDNEARFSMVMEVLSSEPVHIRRRAFDEDLWSFTSAGTTLHDPAAIGEITRQAYANTEPRREWVFRNLHDRAFYRPRRRRGPPRDVTPLGRRELRKEAIPETAPSNEEDETERDTEEEAAKEIDRAEEAAKELAEAAVAETEQPSSTSELQAEQAREIAPEPSARASTDSSHTKRPSVSEATERPATPSSDESDESVPPEYRPDWIPFARDRLGFEWWFLVDEECNLHWSFSYSDDGGHQSLLPRSEYERVLRMRRRTAALQLGRLSVVNEEEG</sequence>
<feature type="region of interest" description="Disordered" evidence="1">
    <location>
        <begin position="144"/>
        <end position="197"/>
    </location>
</feature>
<evidence type="ECO:0000313" key="2">
    <source>
        <dbReference type="EMBL" id="KZT58651.1"/>
    </source>
</evidence>
<feature type="compositionally biased region" description="Basic and acidic residues" evidence="1">
    <location>
        <begin position="384"/>
        <end position="393"/>
    </location>
</feature>
<evidence type="ECO:0000313" key="3">
    <source>
        <dbReference type="Proteomes" id="UP000076842"/>
    </source>
</evidence>